<feature type="region of interest" description="Disordered" evidence="2">
    <location>
        <begin position="70"/>
        <end position="113"/>
    </location>
</feature>
<dbReference type="GO" id="GO:0005829">
    <property type="term" value="C:cytosol"/>
    <property type="evidence" value="ECO:0007669"/>
    <property type="project" value="EnsemblFungi"/>
</dbReference>
<dbReference type="InterPro" id="IPR001251">
    <property type="entry name" value="CRAL-TRIO_dom"/>
</dbReference>
<dbReference type="SMART" id="SM01100">
    <property type="entry name" value="CRAL_TRIO_N"/>
    <property type="match status" value="1"/>
</dbReference>
<organism evidence="4 5">
    <name type="scientific">Candida glabrata</name>
    <name type="common">Yeast</name>
    <name type="synonym">Torulopsis glabrata</name>
    <dbReference type="NCBI Taxonomy" id="5478"/>
    <lineage>
        <taxon>Eukaryota</taxon>
        <taxon>Fungi</taxon>
        <taxon>Dikarya</taxon>
        <taxon>Ascomycota</taxon>
        <taxon>Saccharomycotina</taxon>
        <taxon>Saccharomycetes</taxon>
        <taxon>Saccharomycetales</taxon>
        <taxon>Saccharomycetaceae</taxon>
        <taxon>Nakaseomyces</taxon>
    </lineage>
</organism>
<dbReference type="GO" id="GO:0005811">
    <property type="term" value="C:lipid droplet"/>
    <property type="evidence" value="ECO:0007669"/>
    <property type="project" value="EnsemblFungi"/>
</dbReference>
<dbReference type="Pfam" id="PF03765">
    <property type="entry name" value="CRAL_TRIO_N"/>
    <property type="match status" value="1"/>
</dbReference>
<dbReference type="VEuPathDB" id="FungiDB:GWK60_H04917"/>
<evidence type="ECO:0000313" key="5">
    <source>
        <dbReference type="Proteomes" id="UP000054886"/>
    </source>
</evidence>
<evidence type="ECO:0000313" key="4">
    <source>
        <dbReference type="EMBL" id="KTA96616.1"/>
    </source>
</evidence>
<dbReference type="Gene3D" id="3.40.525.10">
    <property type="entry name" value="CRAL-TRIO lipid binding domain"/>
    <property type="match status" value="1"/>
</dbReference>
<sequence length="452" mass="52137">MTTSKDTMSSNKKESHLPLEREVVLSPEKELLLKQAWVYLLQLWGVSVNGDIVFKDAHHGDIDGLSTQMSALSTGSSEPKKKKTSLFGRLTGSDHHDTSRHATHETEHHTRHTQIPYVKDGVHPEFTKLELDSKATYKEFWESLRLEPADPNILRFLKARKWHMDKTIHMIAKDMSWRTKSGYDINSILDGGEYEFVKTKKKGVIKNLELQKAIVAGKDKDGKPYILARPKLHYSSDQTEEEIEKYALLVIEQAKLFLRPPEIAQCSIVFDLGGFSMSNMDYGPVKFLITCFEAHYPECLAHLFIHKAPWIFTPIWNIVKNWLDPTVATKITFTKNVEELARYIDIKQIPTYLGGELDLDMEHYEMPDGSKDELLRDEETRDKLLKEREQLIQNFLKLTAEWIESDDNEKQSISIRNKRALASEKITQNYIQIDPYIRSRSAYDISGALVLQ</sequence>
<keyword evidence="1" id="KW-0175">Coiled coil</keyword>
<feature type="domain" description="CRAL-TRIO" evidence="3">
    <location>
        <begin position="201"/>
        <end position="361"/>
    </location>
</feature>
<dbReference type="InterPro" id="IPR036865">
    <property type="entry name" value="CRAL-TRIO_dom_sf"/>
</dbReference>
<dbReference type="PANTHER" id="PTHR46590">
    <property type="entry name" value="PHOSPHATIDYLINOSITOL TRANSFER PROTEIN CSR1-RELATED"/>
    <property type="match status" value="1"/>
</dbReference>
<dbReference type="GO" id="GO:1901352">
    <property type="term" value="P:negative regulation of phosphatidylglycerol biosynthetic process"/>
    <property type="evidence" value="ECO:0007669"/>
    <property type="project" value="EnsemblFungi"/>
</dbReference>
<accession>A0A0W0CTY8</accession>
<dbReference type="Proteomes" id="UP000054886">
    <property type="component" value="Unassembled WGS sequence"/>
</dbReference>
<proteinExistence type="predicted"/>
<dbReference type="GO" id="GO:2001247">
    <property type="term" value="P:positive regulation of phosphatidylcholine biosynthetic process"/>
    <property type="evidence" value="ECO:0007669"/>
    <property type="project" value="EnsemblFungi"/>
</dbReference>
<dbReference type="SMART" id="SM00516">
    <property type="entry name" value="SEC14"/>
    <property type="match status" value="1"/>
</dbReference>
<dbReference type="InterPro" id="IPR052432">
    <property type="entry name" value="PITP/CRAL-TRIO"/>
</dbReference>
<dbReference type="GO" id="GO:0008526">
    <property type="term" value="F:phosphatidylinositol transfer activity"/>
    <property type="evidence" value="ECO:0007669"/>
    <property type="project" value="EnsemblFungi"/>
</dbReference>
<gene>
    <name evidence="4" type="ORF">AO440_002106</name>
</gene>
<dbReference type="VEuPathDB" id="FungiDB:CAGL0H05005g"/>
<dbReference type="PROSITE" id="PS50191">
    <property type="entry name" value="CRAL_TRIO"/>
    <property type="match status" value="1"/>
</dbReference>
<evidence type="ECO:0000256" key="2">
    <source>
        <dbReference type="SAM" id="MobiDB-lite"/>
    </source>
</evidence>
<feature type="coiled-coil region" evidence="1">
    <location>
        <begin position="374"/>
        <end position="401"/>
    </location>
</feature>
<feature type="compositionally biased region" description="Basic and acidic residues" evidence="2">
    <location>
        <begin position="92"/>
        <end position="108"/>
    </location>
</feature>
<dbReference type="GO" id="GO:0046488">
    <property type="term" value="P:phosphatidylinositol metabolic process"/>
    <property type="evidence" value="ECO:0007669"/>
    <property type="project" value="EnsemblFungi"/>
</dbReference>
<comment type="caution">
    <text evidence="4">The sequence shown here is derived from an EMBL/GenBank/DDBJ whole genome shotgun (WGS) entry which is preliminary data.</text>
</comment>
<dbReference type="AlphaFoldDB" id="A0A0W0CTY8"/>
<dbReference type="VEuPathDB" id="FungiDB:B1J91_H05005g"/>
<dbReference type="GO" id="GO:0005768">
    <property type="term" value="C:endosome"/>
    <property type="evidence" value="ECO:0007669"/>
    <property type="project" value="EnsemblFungi"/>
</dbReference>
<dbReference type="InterPro" id="IPR036273">
    <property type="entry name" value="CRAL/TRIO_N_dom_sf"/>
</dbReference>
<reference evidence="4 5" key="1">
    <citation type="submission" date="2015-10" db="EMBL/GenBank/DDBJ databases">
        <title>Draft genomes sequences of Candida glabrata isolates 1A, 1B, 2A, 2B, 3A and 3B.</title>
        <authorList>
            <person name="Haavelsrud O.E."/>
            <person name="Gaustad P."/>
        </authorList>
    </citation>
    <scope>NUCLEOTIDE SEQUENCE [LARGE SCALE GENOMIC DNA]</scope>
    <source>
        <strain evidence="4">910700640</strain>
    </source>
</reference>
<dbReference type="PANTHER" id="PTHR46590:SF1">
    <property type="entry name" value="PHOSPHATIDYLINOSITOL TRANSFER PROTEIN CSR1"/>
    <property type="match status" value="1"/>
</dbReference>
<dbReference type="CDD" id="cd00170">
    <property type="entry name" value="SEC14"/>
    <property type="match status" value="1"/>
</dbReference>
<protein>
    <submittedName>
        <fullName evidence="4">Phosphatidylinositol transfer protein CSR1</fullName>
    </submittedName>
</protein>
<dbReference type="GO" id="GO:0043001">
    <property type="term" value="P:Golgi to plasma membrane protein transport"/>
    <property type="evidence" value="ECO:0007669"/>
    <property type="project" value="EnsemblFungi"/>
</dbReference>
<evidence type="ECO:0000256" key="1">
    <source>
        <dbReference type="SAM" id="Coils"/>
    </source>
</evidence>
<dbReference type="SUPFAM" id="SSF52087">
    <property type="entry name" value="CRAL/TRIO domain"/>
    <property type="match status" value="1"/>
</dbReference>
<dbReference type="EMBL" id="LLZZ01000171">
    <property type="protein sequence ID" value="KTA96616.1"/>
    <property type="molecule type" value="Genomic_DNA"/>
</dbReference>
<dbReference type="GO" id="GO:0045717">
    <property type="term" value="P:negative regulation of fatty acid biosynthetic process"/>
    <property type="evidence" value="ECO:0007669"/>
    <property type="project" value="EnsemblFungi"/>
</dbReference>
<dbReference type="VEuPathDB" id="FungiDB:GVI51_H04851"/>
<dbReference type="InterPro" id="IPR011074">
    <property type="entry name" value="CRAL/TRIO_N_dom"/>
</dbReference>
<dbReference type="Pfam" id="PF00650">
    <property type="entry name" value="CRAL_TRIO"/>
    <property type="match status" value="1"/>
</dbReference>
<evidence type="ECO:0000259" key="3">
    <source>
        <dbReference type="PROSITE" id="PS50191"/>
    </source>
</evidence>
<dbReference type="SUPFAM" id="SSF46938">
    <property type="entry name" value="CRAL/TRIO N-terminal domain"/>
    <property type="match status" value="1"/>
</dbReference>
<name>A0A0W0CTY8_CANGB</name>